<accession>A0A9N8HKE4</accession>
<feature type="compositionally biased region" description="Basic and acidic residues" evidence="1">
    <location>
        <begin position="400"/>
        <end position="416"/>
    </location>
</feature>
<feature type="compositionally biased region" description="Basic and acidic residues" evidence="1">
    <location>
        <begin position="490"/>
        <end position="500"/>
    </location>
</feature>
<feature type="region of interest" description="Disordered" evidence="1">
    <location>
        <begin position="241"/>
        <end position="314"/>
    </location>
</feature>
<reference evidence="3" key="1">
    <citation type="submission" date="2020-06" db="EMBL/GenBank/DDBJ databases">
        <authorList>
            <consortium name="Plant Systems Biology data submission"/>
        </authorList>
    </citation>
    <scope>NUCLEOTIDE SEQUENCE</scope>
    <source>
        <strain evidence="3">D6</strain>
    </source>
</reference>
<dbReference type="EMBL" id="CAICTM010000609">
    <property type="protein sequence ID" value="CAB9513748.1"/>
    <property type="molecule type" value="Genomic_DNA"/>
</dbReference>
<dbReference type="OrthoDB" id="49107at2759"/>
<dbReference type="Proteomes" id="UP001153069">
    <property type="component" value="Unassembled WGS sequence"/>
</dbReference>
<feature type="transmembrane region" description="Helical" evidence="2">
    <location>
        <begin position="856"/>
        <end position="872"/>
    </location>
</feature>
<feature type="transmembrane region" description="Helical" evidence="2">
    <location>
        <begin position="892"/>
        <end position="917"/>
    </location>
</feature>
<keyword evidence="2" id="KW-0812">Transmembrane</keyword>
<protein>
    <recommendedName>
        <fullName evidence="5">Transmembrane protein</fullName>
    </recommendedName>
</protein>
<feature type="compositionally biased region" description="Basic and acidic residues" evidence="1">
    <location>
        <begin position="37"/>
        <end position="60"/>
    </location>
</feature>
<feature type="compositionally biased region" description="Polar residues" evidence="1">
    <location>
        <begin position="162"/>
        <end position="181"/>
    </location>
</feature>
<feature type="region of interest" description="Disordered" evidence="1">
    <location>
        <begin position="327"/>
        <end position="367"/>
    </location>
</feature>
<feature type="region of interest" description="Disordered" evidence="1">
    <location>
        <begin position="142"/>
        <end position="197"/>
    </location>
</feature>
<feature type="region of interest" description="Disordered" evidence="1">
    <location>
        <begin position="23"/>
        <end position="60"/>
    </location>
</feature>
<keyword evidence="4" id="KW-1185">Reference proteome</keyword>
<organism evidence="3 4">
    <name type="scientific">Seminavis robusta</name>
    <dbReference type="NCBI Taxonomy" id="568900"/>
    <lineage>
        <taxon>Eukaryota</taxon>
        <taxon>Sar</taxon>
        <taxon>Stramenopiles</taxon>
        <taxon>Ochrophyta</taxon>
        <taxon>Bacillariophyta</taxon>
        <taxon>Bacillariophyceae</taxon>
        <taxon>Bacillariophycidae</taxon>
        <taxon>Naviculales</taxon>
        <taxon>Naviculaceae</taxon>
        <taxon>Seminavis</taxon>
    </lineage>
</organism>
<dbReference type="AlphaFoldDB" id="A0A9N8HKE4"/>
<feature type="region of interest" description="Disordered" evidence="1">
    <location>
        <begin position="394"/>
        <end position="503"/>
    </location>
</feature>
<gene>
    <name evidence="3" type="ORF">SEMRO_610_G175120.1</name>
</gene>
<evidence type="ECO:0000313" key="3">
    <source>
        <dbReference type="EMBL" id="CAB9513748.1"/>
    </source>
</evidence>
<evidence type="ECO:0008006" key="5">
    <source>
        <dbReference type="Google" id="ProtNLM"/>
    </source>
</evidence>
<evidence type="ECO:0000313" key="4">
    <source>
        <dbReference type="Proteomes" id="UP001153069"/>
    </source>
</evidence>
<evidence type="ECO:0000256" key="2">
    <source>
        <dbReference type="SAM" id="Phobius"/>
    </source>
</evidence>
<proteinExistence type="predicted"/>
<keyword evidence="2" id="KW-0472">Membrane</keyword>
<feature type="compositionally biased region" description="Basic and acidic residues" evidence="1">
    <location>
        <begin position="149"/>
        <end position="161"/>
    </location>
</feature>
<sequence>MRRLSDSMLDSETAKPLVEWVRDQRESIRPMSSQSMHDSRRREENDGEDIRMTQSDREDHYRGYIPMVETPKEVFFAPRFDFDTDAEEKKKKTIERIVVDDASLELDAANMTTLTSKDLLLGNLHHDDEEDGITLDGDDFFTPVNGENQENKSPLKKDFNTKVKNSNTNDNETVHQQSFSSDHQELEHLARKAADDVSSEIEKVVDRANLETNGQRVAADDMATMAAIEVFSNSILASRAVNTTPNNDKEKSDTTTTESAKRKRRLSPPSGDDDKKQPGRNVQPASTGESQLKRFAPSPKSEAPASTETEVETTRTQVTVAFLESAGSGTTSLKPKSAGVARESCKQKPVMVQPILPPRNASVKPEKEKALQASFFMEPKGQLATTKSEAKVLEPVAHADTPKKITVDPDSLKKEPPASPLVCAASVRERQKQEPPTTPCMQPEAVRESSRTLNRALEPEPAGEGIVPARSDEDFRQPELMPTTTEDTDESNRNSPRDEGSGTTEAISYLLRYEAMFTQQEDEESSTIQYILPLLRRLETLSKSSSNKKQSKEHVDGSSDLWKRSITYVELKRALTALENGEGNTDFLTQDSQLMMVLHVLTKRTELNDEFDGDEAVSITWAEIIHCYRICILGMLTLKHLPKQTQVRSRAKERILSQLSLFEMPAQKLMSESGAIDSSALDAASRALRTCGESHAPKRTGWIQNNRVIAASACICALGLAFTAGMMFHPSRLANGVAANQASCQLEDGWLTVHAADTMPVVPPSSIAVEVLNTSKTTSSSSKPVFPPARERLLSNIQQKEVPVQQLSEVDVDKEALVPQTTNSSYNATTVEEEKQPSTQNPAASIWKSIPQGQQLAVSAVVGASVGVYVPPKLMMVARVVGQSLSLGNIGIVPASLVVVGVLAIAANVAKGIRFLVQRFVLRKQRGMA</sequence>
<evidence type="ECO:0000256" key="1">
    <source>
        <dbReference type="SAM" id="MobiDB-lite"/>
    </source>
</evidence>
<name>A0A9N8HKE4_9STRA</name>
<comment type="caution">
    <text evidence="3">The sequence shown here is derived from an EMBL/GenBank/DDBJ whole genome shotgun (WGS) entry which is preliminary data.</text>
</comment>
<keyword evidence="2" id="KW-1133">Transmembrane helix</keyword>
<feature type="compositionally biased region" description="Basic and acidic residues" evidence="1">
    <location>
        <begin position="182"/>
        <end position="197"/>
    </location>
</feature>
<feature type="transmembrane region" description="Helical" evidence="2">
    <location>
        <begin position="708"/>
        <end position="728"/>
    </location>
</feature>